<name>A0A166WY94_9AGAM</name>
<dbReference type="STRING" id="436010.A0A166WY94"/>
<feature type="region of interest" description="Disordered" evidence="1">
    <location>
        <begin position="1"/>
        <end position="689"/>
    </location>
</feature>
<feature type="compositionally biased region" description="Acidic residues" evidence="1">
    <location>
        <begin position="801"/>
        <end position="813"/>
    </location>
</feature>
<feature type="compositionally biased region" description="Basic and acidic residues" evidence="1">
    <location>
        <begin position="434"/>
        <end position="450"/>
    </location>
</feature>
<feature type="compositionally biased region" description="Polar residues" evidence="1">
    <location>
        <begin position="239"/>
        <end position="248"/>
    </location>
</feature>
<feature type="compositionally biased region" description="Pro residues" evidence="1">
    <location>
        <begin position="891"/>
        <end position="905"/>
    </location>
</feature>
<keyword evidence="2" id="KW-0812">Transmembrane</keyword>
<feature type="compositionally biased region" description="Basic and acidic residues" evidence="1">
    <location>
        <begin position="134"/>
        <end position="148"/>
    </location>
</feature>
<feature type="compositionally biased region" description="Basic and acidic residues" evidence="1">
    <location>
        <begin position="372"/>
        <end position="394"/>
    </location>
</feature>
<feature type="compositionally biased region" description="Low complexity" evidence="1">
    <location>
        <begin position="484"/>
        <end position="503"/>
    </location>
</feature>
<feature type="compositionally biased region" description="Low complexity" evidence="1">
    <location>
        <begin position="626"/>
        <end position="639"/>
    </location>
</feature>
<feature type="compositionally biased region" description="Low complexity" evidence="1">
    <location>
        <begin position="409"/>
        <end position="418"/>
    </location>
</feature>
<reference evidence="3 4" key="1">
    <citation type="journal article" date="2016" name="Mol. Biol. Evol.">
        <title>Comparative Genomics of Early-Diverging Mushroom-Forming Fungi Provides Insights into the Origins of Lignocellulose Decay Capabilities.</title>
        <authorList>
            <person name="Nagy L.G."/>
            <person name="Riley R."/>
            <person name="Tritt A."/>
            <person name="Adam C."/>
            <person name="Daum C."/>
            <person name="Floudas D."/>
            <person name="Sun H."/>
            <person name="Yadav J.S."/>
            <person name="Pangilinan J."/>
            <person name="Larsson K.H."/>
            <person name="Matsuura K."/>
            <person name="Barry K."/>
            <person name="Labutti K."/>
            <person name="Kuo R."/>
            <person name="Ohm R.A."/>
            <person name="Bhattacharya S.S."/>
            <person name="Shirouzu T."/>
            <person name="Yoshinaga Y."/>
            <person name="Martin F.M."/>
            <person name="Grigoriev I.V."/>
            <person name="Hibbett D.S."/>
        </authorList>
    </citation>
    <scope>NUCLEOTIDE SEQUENCE [LARGE SCALE GENOMIC DNA]</scope>
    <source>
        <strain evidence="3 4">CBS 109695</strain>
    </source>
</reference>
<dbReference type="EMBL" id="KV417480">
    <property type="protein sequence ID" value="KZP34233.1"/>
    <property type="molecule type" value="Genomic_DNA"/>
</dbReference>
<feature type="compositionally biased region" description="Basic and acidic residues" evidence="1">
    <location>
        <begin position="461"/>
        <end position="483"/>
    </location>
</feature>
<gene>
    <name evidence="3" type="ORF">FIBSPDRAFT_923780</name>
</gene>
<protein>
    <submittedName>
        <fullName evidence="3">Uncharacterized protein</fullName>
    </submittedName>
</protein>
<evidence type="ECO:0000313" key="3">
    <source>
        <dbReference type="EMBL" id="KZP34233.1"/>
    </source>
</evidence>
<sequence>MDSSGVTPTLKVPRLRLSRLGLKYDEPDTPQAGPSRLSPGSRTPTLNGHNDSDNGDDAQSTPRMPMLNTMALEPTSASATPIAETPSARLRALLARVPHSPSTPKVEQAALSDTDSDFDPPRSSPLNTPSIARESLKDLFSRARRDPGDTPQKTGRRRNSIDVSEVEASPRAERERARNRGQRRSLSDEEAEKQTHSVTSSRASQAATFDILRARLSSSQTQIMNQQFGDPESGAGLPDTSTDNTDNESFLRGLEQAPTSPVATSTPQRTMQMPSEIQFQSNLLEHDSDMRDAMKDIDSFEGGSRPVSFPPARPSQAAQSVPGRPLSLASGSKVHSMSRTPGTRPRVISKTSIAELDHSHSSRASSALSQPDFREKDHGRPKEQVHQREREWNRPHAQPKTPESHRHSYSSVESHSSGGSKGGSPMFNLTNRLGRRDSVTSLKSMDDNRSSHGSSIGSQADYRERISELEKDRNTEREREWNKRPTTSRPTSSMSMNSNSNSPRFERSRTLSQPMRPDSALGHTPDNSHPSLYRNHSFHSPGSRASSRNSSISHGSSKEEEEEIQHEVDHTRERNWNSRHPHWDPNDRAISPSLRASEPRPSVKHSHSLSYRGTRPESPTAHLQNRSRSSLSYSSLNASGIDKDLPPAESTTPQGAPPLVSQLPNVSRPRSHSHTSQIGNSSSASHASPLNRFGWQFPLNKTRLPPIDFDEHSPERQASDAAPGPSPSPSPARSTHKASTPSHIPIRAHKTPDVSRTMDAGSEPAPRGLGHRRSVTVLNESNGRIPPAVNGESVASPYEDKAEDDVFSSDEDAPSPLRVDAVALQATELPEEVDVPMIFSPPVSPEAKPKNDSPLFRNVRPPSPPPLPEFTLSLATPPRPQSANSSRPVFQTPPTPADLPRLPEPPSDDESDAEWTPEPLAHLDFSAMKTPKPPGGWNFTPIAPHRDPLTRAFTQPDSDAFGGGSSSENGLSTPLPSLSRASTLPFQTPAPPGAWMNTPGSEKRKSIMKVRFDVESEQSASEAPNGRRTLGDLDGLQLESPSDLDLTPTIKPMSIPASPTEIIAEVVVPVTPRTTPPSSIRRSPIVRVVDAFGREQKAEDAKSKQNTPGTQLAPPTPRSRSSVRIVDAMGREVDEKIEEELTMTPASDEELLSHNEALKRVRQSIADLASGLSDVESSSNEREVNNVKMSELNGISQAARDARRRLEETLRIAHDTELELRSKIGLKAIQSNLQYRRAWRPFIFGALALQVTLIFVVYRFSAARAKATFLSTYYDPYYPGLHLYVTKPDMLRLSMEHTARWSLSSIPSALYHGGLKAVADDAWRGLAMTVYDLQKLIWDTWGTPDPVSWPPT</sequence>
<dbReference type="Proteomes" id="UP000076532">
    <property type="component" value="Unassembled WGS sequence"/>
</dbReference>
<proteinExistence type="predicted"/>
<feature type="compositionally biased region" description="Polar residues" evidence="1">
    <location>
        <begin position="674"/>
        <end position="688"/>
    </location>
</feature>
<feature type="region of interest" description="Disordered" evidence="1">
    <location>
        <begin position="835"/>
        <end position="1055"/>
    </location>
</feature>
<feature type="compositionally biased region" description="Basic and acidic residues" evidence="1">
    <location>
        <begin position="709"/>
        <end position="718"/>
    </location>
</feature>
<keyword evidence="4" id="KW-1185">Reference proteome</keyword>
<feature type="compositionally biased region" description="Polar residues" evidence="1">
    <location>
        <begin position="257"/>
        <end position="283"/>
    </location>
</feature>
<accession>A0A166WY94</accession>
<keyword evidence="2" id="KW-1133">Transmembrane helix</keyword>
<feature type="compositionally biased region" description="Polar residues" evidence="1">
    <location>
        <begin position="329"/>
        <end position="341"/>
    </location>
</feature>
<feature type="region of interest" description="Disordered" evidence="1">
    <location>
        <begin position="1096"/>
        <end position="1123"/>
    </location>
</feature>
<keyword evidence="2" id="KW-0472">Membrane</keyword>
<feature type="compositionally biased region" description="Basic and acidic residues" evidence="1">
    <location>
        <begin position="168"/>
        <end position="178"/>
    </location>
</feature>
<evidence type="ECO:0000256" key="1">
    <source>
        <dbReference type="SAM" id="MobiDB-lite"/>
    </source>
</evidence>
<feature type="region of interest" description="Disordered" evidence="1">
    <location>
        <begin position="704"/>
        <end position="816"/>
    </location>
</feature>
<feature type="compositionally biased region" description="Polar residues" evidence="1">
    <location>
        <begin position="38"/>
        <end position="49"/>
    </location>
</feature>
<organism evidence="3 4">
    <name type="scientific">Athelia psychrophila</name>
    <dbReference type="NCBI Taxonomy" id="1759441"/>
    <lineage>
        <taxon>Eukaryota</taxon>
        <taxon>Fungi</taxon>
        <taxon>Dikarya</taxon>
        <taxon>Basidiomycota</taxon>
        <taxon>Agaricomycotina</taxon>
        <taxon>Agaricomycetes</taxon>
        <taxon>Agaricomycetidae</taxon>
        <taxon>Atheliales</taxon>
        <taxon>Atheliaceae</taxon>
        <taxon>Athelia</taxon>
    </lineage>
</organism>
<feature type="transmembrane region" description="Helical" evidence="2">
    <location>
        <begin position="1238"/>
        <end position="1258"/>
    </location>
</feature>
<feature type="compositionally biased region" description="Low complexity" evidence="1">
    <location>
        <begin position="539"/>
        <end position="555"/>
    </location>
</feature>
<feature type="compositionally biased region" description="Polar residues" evidence="1">
    <location>
        <begin position="196"/>
        <end position="207"/>
    </location>
</feature>
<feature type="compositionally biased region" description="Basic and acidic residues" evidence="1">
    <location>
        <begin position="1001"/>
        <end position="1014"/>
    </location>
</feature>
<feature type="compositionally biased region" description="Polar residues" evidence="1">
    <location>
        <begin position="216"/>
        <end position="228"/>
    </location>
</feature>
<feature type="compositionally biased region" description="Basic and acidic residues" evidence="1">
    <location>
        <begin position="565"/>
        <end position="587"/>
    </location>
</feature>
<feature type="compositionally biased region" description="Polar residues" evidence="1">
    <location>
        <begin position="966"/>
        <end position="986"/>
    </location>
</feature>
<feature type="compositionally biased region" description="Acidic residues" evidence="1">
    <location>
        <begin position="906"/>
        <end position="915"/>
    </location>
</feature>
<feature type="compositionally biased region" description="Basic and acidic residues" evidence="1">
    <location>
        <begin position="284"/>
        <end position="298"/>
    </location>
</feature>
<evidence type="ECO:0000313" key="4">
    <source>
        <dbReference type="Proteomes" id="UP000076532"/>
    </source>
</evidence>
<dbReference type="OrthoDB" id="3230534at2759"/>
<evidence type="ECO:0000256" key="2">
    <source>
        <dbReference type="SAM" id="Phobius"/>
    </source>
</evidence>